<evidence type="ECO:0000256" key="1">
    <source>
        <dbReference type="SAM" id="MobiDB-lite"/>
    </source>
</evidence>
<reference evidence="3 4" key="1">
    <citation type="submission" date="2018-09" db="EMBL/GenBank/DDBJ databases">
        <authorList>
            <person name="Zeman M."/>
            <person name="Pardy F."/>
        </authorList>
    </citation>
    <scope>NUCLEOTIDE SEQUENCE [LARGE SCALE GENOMIC DNA]</scope>
    <source>
        <strain evidence="3 4">CCM 8852</strain>
    </source>
</reference>
<gene>
    <name evidence="3" type="ORF">D0T11_07975</name>
</gene>
<protein>
    <submittedName>
        <fullName evidence="3">DUF1990 family protein</fullName>
    </submittedName>
</protein>
<comment type="caution">
    <text evidence="3">The sequence shown here is derived from an EMBL/GenBank/DDBJ whole genome shotgun (WGS) entry which is preliminary data.</text>
</comment>
<name>A0A418R1Y1_9BACT</name>
<dbReference type="OrthoDB" id="120660at2"/>
<feature type="region of interest" description="Disordered" evidence="1">
    <location>
        <begin position="218"/>
        <end position="243"/>
    </location>
</feature>
<dbReference type="Pfam" id="PF09348">
    <property type="entry name" value="DUF1990"/>
    <property type="match status" value="1"/>
</dbReference>
<evidence type="ECO:0000313" key="4">
    <source>
        <dbReference type="Proteomes" id="UP000284250"/>
    </source>
</evidence>
<dbReference type="EMBL" id="QYCN01000009">
    <property type="protein sequence ID" value="RIY11389.1"/>
    <property type="molecule type" value="Genomic_DNA"/>
</dbReference>
<dbReference type="RefSeq" id="WP_119655254.1">
    <property type="nucleotide sequence ID" value="NZ_JBHUOI010000013.1"/>
</dbReference>
<dbReference type="AlphaFoldDB" id="A0A418R1Y1"/>
<dbReference type="Proteomes" id="UP000284250">
    <property type="component" value="Unassembled WGS sequence"/>
</dbReference>
<dbReference type="InterPro" id="IPR018960">
    <property type="entry name" value="DUF1990"/>
</dbReference>
<evidence type="ECO:0000259" key="2">
    <source>
        <dbReference type="Pfam" id="PF09348"/>
    </source>
</evidence>
<feature type="domain" description="DUF1990" evidence="2">
    <location>
        <begin position="37"/>
        <end position="191"/>
    </location>
</feature>
<proteinExistence type="predicted"/>
<reference evidence="3 4" key="2">
    <citation type="submission" date="2019-01" db="EMBL/GenBank/DDBJ databases">
        <title>Hymenobacter humicola sp. nov., isolated from soils in Antarctica.</title>
        <authorList>
            <person name="Sedlacek I."/>
            <person name="Holochova P."/>
            <person name="Kralova S."/>
            <person name="Pantucek R."/>
            <person name="Stankova E."/>
            <person name="Vrbovska V."/>
            <person name="Kristofova L."/>
            <person name="Svec P."/>
            <person name="Busse H.-J."/>
        </authorList>
    </citation>
    <scope>NUCLEOTIDE SEQUENCE [LARGE SCALE GENOMIC DNA]</scope>
    <source>
        <strain evidence="3 4">CCM 8852</strain>
    </source>
</reference>
<organism evidence="3 4">
    <name type="scientific">Hymenobacter rubripertinctus</name>
    <dbReference type="NCBI Taxonomy" id="2029981"/>
    <lineage>
        <taxon>Bacteria</taxon>
        <taxon>Pseudomonadati</taxon>
        <taxon>Bacteroidota</taxon>
        <taxon>Cytophagia</taxon>
        <taxon>Cytophagales</taxon>
        <taxon>Hymenobacteraceae</taxon>
        <taxon>Hymenobacter</taxon>
    </lineage>
</organism>
<keyword evidence="4" id="KW-1185">Reference proteome</keyword>
<accession>A0A418R1Y1</accession>
<sequence>MMPKPAPLYERQKARLDAFTRAGYNFDPDRLTDYTAATGWRVDDYETELPPEAPGPPEPRGSWAAACEVLSRYSFPPPGLISGIFLPDQPLSQRVMVLRAQFLGVSFWFGVRIGRVTDETRALPDGGGPEQVWGYNYRTLEGHFERGQIEFIVHKNCTTGRVWCHIHAVSQTGRIRNPFYWLGFKLFGRRLQVRFSQQSLKRLRQQVERMLREGWQAPAADGPAVQPVSAHEDAQAQLDKNRK</sequence>
<evidence type="ECO:0000313" key="3">
    <source>
        <dbReference type="EMBL" id="RIY11389.1"/>
    </source>
</evidence>